<dbReference type="RefSeq" id="WP_246469172.1">
    <property type="nucleotide sequence ID" value="NZ_AP023322.1"/>
</dbReference>
<evidence type="ECO:0000313" key="1">
    <source>
        <dbReference type="EMBL" id="BCI62396.1"/>
    </source>
</evidence>
<evidence type="ECO:0000313" key="2">
    <source>
        <dbReference type="Proteomes" id="UP000594042"/>
    </source>
</evidence>
<name>A0A7G1HS24_9BACT</name>
<dbReference type="EMBL" id="AP023322">
    <property type="protein sequence ID" value="BCI62396.1"/>
    <property type="molecule type" value="Genomic_DNA"/>
</dbReference>
<proteinExistence type="predicted"/>
<evidence type="ECO:0008006" key="3">
    <source>
        <dbReference type="Google" id="ProtNLM"/>
    </source>
</evidence>
<reference evidence="2" key="1">
    <citation type="submission" date="2020-07" db="EMBL/GenBank/DDBJ databases">
        <title>Complete genome sequencing of Coprobacter sp. strain 2CBH44.</title>
        <authorList>
            <person name="Sakamoto M."/>
            <person name="Murakami T."/>
            <person name="Mori H."/>
        </authorList>
    </citation>
    <scope>NUCLEOTIDE SEQUENCE [LARGE SCALE GENOMIC DNA]</scope>
    <source>
        <strain evidence="2">2CBH44</strain>
    </source>
</reference>
<protein>
    <recommendedName>
        <fullName evidence="3">Helix-turn-helix transcriptional regulator</fullName>
    </recommendedName>
</protein>
<accession>A0A7G1HS24</accession>
<gene>
    <name evidence="1" type="ORF">Cop2CBH44_07490</name>
</gene>
<dbReference type="AlphaFoldDB" id="A0A7G1HS24"/>
<dbReference type="KEGG" id="copr:Cop2CBH44_07490"/>
<sequence length="234" mass="27608">MSLVYAEMPLSEIILNEPLLIPVINRFGIILGTKDKSVQTLCQENNLDTDFFLTILNTFINDSFFPEKRLKSFCVTQIVDYLSQTNQYYKRYQIPNIEKHFGLLIEKSPYKNNNLELIREFFFELKHELLKRIEDDQQSWFPKIKRLSANVHSQIPGFSLTSFLKDDPDPIEEKLNDLKSFFVLHLTGKYDLNLCYGVIFAIFSLEKDIKQNNRIRNRILKPLYHLLQSAEFSN</sequence>
<keyword evidence="2" id="KW-1185">Reference proteome</keyword>
<organism evidence="1 2">
    <name type="scientific">Coprobacter secundus subsp. similis</name>
    <dbReference type="NCBI Taxonomy" id="2751153"/>
    <lineage>
        <taxon>Bacteria</taxon>
        <taxon>Pseudomonadati</taxon>
        <taxon>Bacteroidota</taxon>
        <taxon>Bacteroidia</taxon>
        <taxon>Bacteroidales</taxon>
        <taxon>Barnesiellaceae</taxon>
        <taxon>Coprobacter</taxon>
    </lineage>
</organism>
<dbReference type="Proteomes" id="UP000594042">
    <property type="component" value="Chromosome"/>
</dbReference>